<evidence type="ECO:0008006" key="3">
    <source>
        <dbReference type="Google" id="ProtNLM"/>
    </source>
</evidence>
<proteinExistence type="predicted"/>
<dbReference type="SUPFAM" id="SSF54197">
    <property type="entry name" value="HIT-like"/>
    <property type="match status" value="1"/>
</dbReference>
<protein>
    <recommendedName>
        <fullName evidence="3">HIT domain-containing protein</fullName>
    </recommendedName>
</protein>
<comment type="caution">
    <text evidence="1">The sequence shown here is derived from an EMBL/GenBank/DDBJ whole genome shotgun (WGS) entry which is preliminary data.</text>
</comment>
<evidence type="ECO:0000313" key="2">
    <source>
        <dbReference type="Proteomes" id="UP001595956"/>
    </source>
</evidence>
<gene>
    <name evidence="1" type="ORF">ACFPKY_02470</name>
</gene>
<reference evidence="2" key="1">
    <citation type="journal article" date="2019" name="Int. J. Syst. Evol. Microbiol.">
        <title>The Global Catalogue of Microorganisms (GCM) 10K type strain sequencing project: providing services to taxonomists for standard genome sequencing and annotation.</title>
        <authorList>
            <consortium name="The Broad Institute Genomics Platform"/>
            <consortium name="The Broad Institute Genome Sequencing Center for Infectious Disease"/>
            <person name="Wu L."/>
            <person name="Ma J."/>
        </authorList>
    </citation>
    <scope>NUCLEOTIDE SEQUENCE [LARGE SCALE GENOMIC DNA]</scope>
    <source>
        <strain evidence="2">KACC 13778</strain>
    </source>
</reference>
<dbReference type="Gene3D" id="3.30.428.10">
    <property type="entry name" value="HIT-like"/>
    <property type="match status" value="1"/>
</dbReference>
<accession>A0ABW0MX02</accession>
<evidence type="ECO:0000313" key="1">
    <source>
        <dbReference type="EMBL" id="MFC5491943.1"/>
    </source>
</evidence>
<keyword evidence="2" id="KW-1185">Reference proteome</keyword>
<dbReference type="InterPro" id="IPR036265">
    <property type="entry name" value="HIT-like_sf"/>
</dbReference>
<name>A0ABW0MX02_9ACTN</name>
<dbReference type="RefSeq" id="WP_345177770.1">
    <property type="nucleotide sequence ID" value="NZ_BAABFQ010000006.1"/>
</dbReference>
<dbReference type="EMBL" id="JBHSMD010000001">
    <property type="protein sequence ID" value="MFC5491943.1"/>
    <property type="molecule type" value="Genomic_DNA"/>
</dbReference>
<dbReference type="Proteomes" id="UP001595956">
    <property type="component" value="Unassembled WGS sequence"/>
</dbReference>
<organism evidence="1 2">
    <name type="scientific">Nocardioides caricicola</name>
    <dbReference type="NCBI Taxonomy" id="634770"/>
    <lineage>
        <taxon>Bacteria</taxon>
        <taxon>Bacillati</taxon>
        <taxon>Actinomycetota</taxon>
        <taxon>Actinomycetes</taxon>
        <taxon>Propionibacteriales</taxon>
        <taxon>Nocardioidaceae</taxon>
        <taxon>Nocardioides</taxon>
    </lineage>
</organism>
<sequence>MPESADELYARVTAAAGPDGRLAAPPIADWDIFPWDAVDGRVVPRVLRAPEPEELRKGAEGGDPCPACAGLPPESIVWEDEHWLLATPTVEPSGLPLVLTLWTREHLDIGNFGDDEAAELGRIANRLVRIMEAMPGIGRVHVNRWGDGCAHAHVWFFARPEGLPDIRGSFAVEWDAILPPVPDDIRRADLHAVATKLANWGGTARA</sequence>